<protein>
    <submittedName>
        <fullName evidence="1">Uncharacterized protein</fullName>
    </submittedName>
</protein>
<organism evidence="1 2">
    <name type="scientific">Prevotella histicola JCM 15637 = DNF00424</name>
    <dbReference type="NCBI Taxonomy" id="1236504"/>
    <lineage>
        <taxon>Bacteria</taxon>
        <taxon>Pseudomonadati</taxon>
        <taxon>Bacteroidota</taxon>
        <taxon>Bacteroidia</taxon>
        <taxon>Bacteroidales</taxon>
        <taxon>Prevotellaceae</taxon>
        <taxon>Prevotella</taxon>
    </lineage>
</organism>
<dbReference type="EMBL" id="JRNJ01000019">
    <property type="protein sequence ID" value="KGF30166.1"/>
    <property type="molecule type" value="Genomic_DNA"/>
</dbReference>
<dbReference type="AlphaFoldDB" id="A0AAW3FIM1"/>
<comment type="caution">
    <text evidence="1">The sequence shown here is derived from an EMBL/GenBank/DDBJ whole genome shotgun (WGS) entry which is preliminary data.</text>
</comment>
<dbReference type="Proteomes" id="UP000029533">
    <property type="component" value="Unassembled WGS sequence"/>
</dbReference>
<name>A0AAW3FIM1_9BACT</name>
<gene>
    <name evidence="1" type="ORF">HMPREF2132_00840</name>
</gene>
<accession>A0AAW3FIM1</accession>
<proteinExistence type="predicted"/>
<reference evidence="1 2" key="1">
    <citation type="submission" date="2014-07" db="EMBL/GenBank/DDBJ databases">
        <authorList>
            <person name="McCorrison J."/>
            <person name="Sanka R."/>
            <person name="Torralba M."/>
            <person name="Gillis M."/>
            <person name="Haft D.H."/>
            <person name="Methe B."/>
            <person name="Sutton G."/>
            <person name="Nelson K.E."/>
        </authorList>
    </citation>
    <scope>NUCLEOTIDE SEQUENCE [LARGE SCALE GENOMIC DNA]</scope>
    <source>
        <strain evidence="1 2">DNF00424</strain>
    </source>
</reference>
<evidence type="ECO:0000313" key="2">
    <source>
        <dbReference type="Proteomes" id="UP000029533"/>
    </source>
</evidence>
<dbReference type="RefSeq" id="WP_025792132.1">
    <property type="nucleotide sequence ID" value="NZ_JRNJ01000019.1"/>
</dbReference>
<evidence type="ECO:0000313" key="1">
    <source>
        <dbReference type="EMBL" id="KGF30166.1"/>
    </source>
</evidence>
<sequence>MESKFVEAYDRIPLQCIKDIILNASGLKEEELRKNVKALVPLKKISNFATHLEQVHLFVPTFILHLKKN</sequence>